<feature type="transmembrane region" description="Helical" evidence="7">
    <location>
        <begin position="242"/>
        <end position="265"/>
    </location>
</feature>
<evidence type="ECO:0000256" key="6">
    <source>
        <dbReference type="ARBA" id="ARBA00023136"/>
    </source>
</evidence>
<keyword evidence="6 7" id="KW-0472">Membrane</keyword>
<feature type="transmembrane region" description="Helical" evidence="7">
    <location>
        <begin position="330"/>
        <end position="357"/>
    </location>
</feature>
<evidence type="ECO:0000256" key="2">
    <source>
        <dbReference type="ARBA" id="ARBA00022448"/>
    </source>
</evidence>
<dbReference type="Proteomes" id="UP001235712">
    <property type="component" value="Unassembled WGS sequence"/>
</dbReference>
<evidence type="ECO:0000313" key="9">
    <source>
        <dbReference type="EMBL" id="MDP9829661.1"/>
    </source>
</evidence>
<protein>
    <submittedName>
        <fullName evidence="9">EmrB/QacA subfamily drug resistance transporter</fullName>
    </submittedName>
</protein>
<sequence>MTMVNIALPQIQDGLGFSRAGLVWVVDGYALMAGGFLVLGGRLADVLGRRRLLISGIVVFGISSMMSGLAPNPGVMVAGRFGQGLAEALAAPASLGLLALLFTDPKERTKAFGAWAGISGMSATLGYILSGVITEFLDWRWLFFINVPVAVVALVLIPRMVGESRMRSQGRVDYAGALGLTVGMVALVFGLVRASSHAWTSTQVLVPVLIGVAVLAVTVVIEAQVSNPLVPLSFFANRTRSVMNFASVFFMAAFLSYTFMLTLFNQQILGYSPLITGLAWLPLSVGIGVGIGIGTALVPRLGVKAVCAVSFFVAGVGLLISSLLQPDNPYWTTLLPGMVVFGLGAGLGMPSGTNAALHKVTADNSSLASGVQSTAQQIGGALGVAVLVTLAIRYAEDHMATGASPAQATTDGYALALRIGAGLAIFCAVLVAALLERVDTEMRDPIAEQATNIH</sequence>
<feature type="transmembrane region" description="Helical" evidence="7">
    <location>
        <begin position="378"/>
        <end position="395"/>
    </location>
</feature>
<dbReference type="PANTHER" id="PTHR42718">
    <property type="entry name" value="MAJOR FACILITATOR SUPERFAMILY MULTIDRUG TRANSPORTER MFSC"/>
    <property type="match status" value="1"/>
</dbReference>
<dbReference type="Gene3D" id="1.20.1250.20">
    <property type="entry name" value="MFS general substrate transporter like domains"/>
    <property type="match status" value="1"/>
</dbReference>
<organism evidence="9 10">
    <name type="scientific">Kineosporia succinea</name>
    <dbReference type="NCBI Taxonomy" id="84632"/>
    <lineage>
        <taxon>Bacteria</taxon>
        <taxon>Bacillati</taxon>
        <taxon>Actinomycetota</taxon>
        <taxon>Actinomycetes</taxon>
        <taxon>Kineosporiales</taxon>
        <taxon>Kineosporiaceae</taxon>
        <taxon>Kineosporia</taxon>
    </lineage>
</organism>
<dbReference type="PROSITE" id="PS50850">
    <property type="entry name" value="MFS"/>
    <property type="match status" value="1"/>
</dbReference>
<feature type="transmembrane region" description="Helical" evidence="7">
    <location>
        <begin position="20"/>
        <end position="40"/>
    </location>
</feature>
<evidence type="ECO:0000256" key="5">
    <source>
        <dbReference type="ARBA" id="ARBA00022989"/>
    </source>
</evidence>
<accession>A0ABT9PAF3</accession>
<dbReference type="Gene3D" id="1.20.1720.10">
    <property type="entry name" value="Multidrug resistance protein D"/>
    <property type="match status" value="1"/>
</dbReference>
<feature type="transmembrane region" description="Helical" evidence="7">
    <location>
        <begin position="204"/>
        <end position="221"/>
    </location>
</feature>
<keyword evidence="10" id="KW-1185">Reference proteome</keyword>
<feature type="transmembrane region" description="Helical" evidence="7">
    <location>
        <begin position="139"/>
        <end position="162"/>
    </location>
</feature>
<evidence type="ECO:0000256" key="4">
    <source>
        <dbReference type="ARBA" id="ARBA00022692"/>
    </source>
</evidence>
<feature type="transmembrane region" description="Helical" evidence="7">
    <location>
        <begin position="52"/>
        <end position="69"/>
    </location>
</feature>
<keyword evidence="4 7" id="KW-0812">Transmembrane</keyword>
<comment type="subcellular location">
    <subcellularLocation>
        <location evidence="1">Cell membrane</location>
        <topology evidence="1">Multi-pass membrane protein</topology>
    </subcellularLocation>
</comment>
<evidence type="ECO:0000313" key="10">
    <source>
        <dbReference type="Proteomes" id="UP001235712"/>
    </source>
</evidence>
<feature type="transmembrane region" description="Helical" evidence="7">
    <location>
        <begin position="114"/>
        <end position="133"/>
    </location>
</feature>
<dbReference type="PANTHER" id="PTHR42718:SF46">
    <property type="entry name" value="BLR6921 PROTEIN"/>
    <property type="match status" value="1"/>
</dbReference>
<dbReference type="InterPro" id="IPR005829">
    <property type="entry name" value="Sugar_transporter_CS"/>
</dbReference>
<dbReference type="InterPro" id="IPR020846">
    <property type="entry name" value="MFS_dom"/>
</dbReference>
<feature type="transmembrane region" description="Helical" evidence="7">
    <location>
        <begin position="305"/>
        <end position="324"/>
    </location>
</feature>
<dbReference type="Pfam" id="PF07690">
    <property type="entry name" value="MFS_1"/>
    <property type="match status" value="1"/>
</dbReference>
<dbReference type="SUPFAM" id="SSF103473">
    <property type="entry name" value="MFS general substrate transporter"/>
    <property type="match status" value="1"/>
</dbReference>
<dbReference type="PROSITE" id="PS00216">
    <property type="entry name" value="SUGAR_TRANSPORT_1"/>
    <property type="match status" value="1"/>
</dbReference>
<keyword evidence="2" id="KW-0813">Transport</keyword>
<keyword evidence="5 7" id="KW-1133">Transmembrane helix</keyword>
<keyword evidence="3" id="KW-1003">Cell membrane</keyword>
<feature type="transmembrane region" description="Helical" evidence="7">
    <location>
        <begin position="415"/>
        <end position="435"/>
    </location>
</feature>
<evidence type="ECO:0000256" key="7">
    <source>
        <dbReference type="SAM" id="Phobius"/>
    </source>
</evidence>
<dbReference type="InterPro" id="IPR011701">
    <property type="entry name" value="MFS"/>
</dbReference>
<evidence type="ECO:0000259" key="8">
    <source>
        <dbReference type="PROSITE" id="PS50850"/>
    </source>
</evidence>
<evidence type="ECO:0000256" key="1">
    <source>
        <dbReference type="ARBA" id="ARBA00004651"/>
    </source>
</evidence>
<dbReference type="InterPro" id="IPR036259">
    <property type="entry name" value="MFS_trans_sf"/>
</dbReference>
<dbReference type="CDD" id="cd17321">
    <property type="entry name" value="MFS_MMR_MDR_like"/>
    <property type="match status" value="1"/>
</dbReference>
<reference evidence="9 10" key="1">
    <citation type="submission" date="2023-07" db="EMBL/GenBank/DDBJ databases">
        <title>Sequencing the genomes of 1000 actinobacteria strains.</title>
        <authorList>
            <person name="Klenk H.-P."/>
        </authorList>
    </citation>
    <scope>NUCLEOTIDE SEQUENCE [LARGE SCALE GENOMIC DNA]</scope>
    <source>
        <strain evidence="9 10">DSM 44388</strain>
    </source>
</reference>
<feature type="domain" description="Major facilitator superfamily (MFS) profile" evidence="8">
    <location>
        <begin position="1"/>
        <end position="439"/>
    </location>
</feature>
<comment type="caution">
    <text evidence="9">The sequence shown here is derived from an EMBL/GenBank/DDBJ whole genome shotgun (WGS) entry which is preliminary data.</text>
</comment>
<feature type="transmembrane region" description="Helical" evidence="7">
    <location>
        <begin position="81"/>
        <end position="102"/>
    </location>
</feature>
<proteinExistence type="predicted"/>
<feature type="transmembrane region" description="Helical" evidence="7">
    <location>
        <begin position="277"/>
        <end position="298"/>
    </location>
</feature>
<dbReference type="EMBL" id="JAUSQZ010000001">
    <property type="protein sequence ID" value="MDP9829661.1"/>
    <property type="molecule type" value="Genomic_DNA"/>
</dbReference>
<name>A0ABT9PAF3_9ACTN</name>
<evidence type="ECO:0000256" key="3">
    <source>
        <dbReference type="ARBA" id="ARBA00022475"/>
    </source>
</evidence>
<gene>
    <name evidence="9" type="ORF">J2S57_005410</name>
</gene>
<feature type="transmembrane region" description="Helical" evidence="7">
    <location>
        <begin position="174"/>
        <end position="192"/>
    </location>
</feature>